<organism evidence="4 5">
    <name type="scientific">Thermobifida cellulosilytica TB100</name>
    <dbReference type="NCBI Taxonomy" id="665004"/>
    <lineage>
        <taxon>Bacteria</taxon>
        <taxon>Bacillati</taxon>
        <taxon>Actinomycetota</taxon>
        <taxon>Actinomycetes</taxon>
        <taxon>Streptosporangiales</taxon>
        <taxon>Nocardiopsidaceae</taxon>
        <taxon>Thermobifida</taxon>
    </lineage>
</organism>
<feature type="domain" description="AMP-dependent synthetase/ligase" evidence="2">
    <location>
        <begin position="7"/>
        <end position="349"/>
    </location>
</feature>
<dbReference type="AlphaFoldDB" id="A0A147KJ62"/>
<evidence type="ECO:0000313" key="5">
    <source>
        <dbReference type="Proteomes" id="UP000074382"/>
    </source>
</evidence>
<dbReference type="PANTHER" id="PTHR43352:SF1">
    <property type="entry name" value="ANTHRANILATE--COA LIGASE"/>
    <property type="match status" value="1"/>
</dbReference>
<dbReference type="InterPro" id="IPR045851">
    <property type="entry name" value="AMP-bd_C_sf"/>
</dbReference>
<dbReference type="InterPro" id="IPR042099">
    <property type="entry name" value="ANL_N_sf"/>
</dbReference>
<dbReference type="Pfam" id="PF13193">
    <property type="entry name" value="AMP-binding_C"/>
    <property type="match status" value="1"/>
</dbReference>
<dbReference type="Pfam" id="PF00501">
    <property type="entry name" value="AMP-binding"/>
    <property type="match status" value="1"/>
</dbReference>
<dbReference type="EMBL" id="LGEM01000031">
    <property type="protein sequence ID" value="KUP97293.1"/>
    <property type="molecule type" value="Genomic_DNA"/>
</dbReference>
<sequence>MNVSAELEARARDWSARPAFLEGDRVWSHGEVHDLAARAATVLADRGVSAGTRVLLVLPDGIAWAVAFLAVARLGATAVLTNPALPAADHEFIAADARVTHVVTGEETADRFADATVLRGGELVDAARRHSPGPALDVAGDTPLYVQYTSGTTGRPKGAVHRHRDLSCYYEAFGRPRLGLRADDVTLSVSKLFFAYGFGNAFVFPLFSGGSAVLTPERPKPALVAELVERHGVTVLYGVPSAYGNLAAETDPSAFAGLRAAVSAGEKLTLPFHERFTAFLGVPVLDQLGSTEAGHAMCANGLDSDTPGTIGRPVPGFELQVRDKDGTPLPDGEAGELWARGPSVMAGYLNRPEETAKTLVDGWLATRDRAVRNPDGTYTHLGRTDDLEMVGGITVSPLEVEQVLAAHPGVQEVAVAAVADERGASKLRAFVVPKPSAPPAETLSAELIGRARAELAAFKVPRSVQVVDALPRTPTGKIQRFRLRQGTW</sequence>
<dbReference type="Gene3D" id="3.40.50.12780">
    <property type="entry name" value="N-terminal domain of ligase-like"/>
    <property type="match status" value="1"/>
</dbReference>
<dbReference type="PROSITE" id="PS00455">
    <property type="entry name" value="AMP_BINDING"/>
    <property type="match status" value="1"/>
</dbReference>
<dbReference type="GO" id="GO:0016878">
    <property type="term" value="F:acid-thiol ligase activity"/>
    <property type="evidence" value="ECO:0007669"/>
    <property type="project" value="TreeGrafter"/>
</dbReference>
<dbReference type="STRING" id="665004.AC529_07535"/>
<proteinExistence type="predicted"/>
<gene>
    <name evidence="4" type="ORF">AC529_07535</name>
</gene>
<feature type="domain" description="AMP-binding enzyme C-terminal" evidence="3">
    <location>
        <begin position="399"/>
        <end position="477"/>
    </location>
</feature>
<evidence type="ECO:0000259" key="3">
    <source>
        <dbReference type="Pfam" id="PF13193"/>
    </source>
</evidence>
<dbReference type="PATRIC" id="fig|665004.4.peg.4076"/>
<accession>A0A147KJ62</accession>
<keyword evidence="5" id="KW-1185">Reference proteome</keyword>
<comment type="caution">
    <text evidence="4">The sequence shown here is derived from an EMBL/GenBank/DDBJ whole genome shotgun (WGS) entry which is preliminary data.</text>
</comment>
<dbReference type="InterPro" id="IPR025110">
    <property type="entry name" value="AMP-bd_C"/>
</dbReference>
<evidence type="ECO:0000313" key="4">
    <source>
        <dbReference type="EMBL" id="KUP97293.1"/>
    </source>
</evidence>
<dbReference type="InterPro" id="IPR020845">
    <property type="entry name" value="AMP-binding_CS"/>
</dbReference>
<evidence type="ECO:0000259" key="2">
    <source>
        <dbReference type="Pfam" id="PF00501"/>
    </source>
</evidence>
<name>A0A147KJ62_THECS</name>
<dbReference type="GO" id="GO:0044550">
    <property type="term" value="P:secondary metabolite biosynthetic process"/>
    <property type="evidence" value="ECO:0007669"/>
    <property type="project" value="TreeGrafter"/>
</dbReference>
<dbReference type="SUPFAM" id="SSF56801">
    <property type="entry name" value="Acetyl-CoA synthetase-like"/>
    <property type="match status" value="1"/>
</dbReference>
<evidence type="ECO:0000256" key="1">
    <source>
        <dbReference type="ARBA" id="ARBA00022598"/>
    </source>
</evidence>
<keyword evidence="1" id="KW-0436">Ligase</keyword>
<reference evidence="5" key="1">
    <citation type="journal article" date="2017" name="Acta Aliment.">
        <title>Plant polysaccharide degrading enzyme system of Thermpbifida cellulosilytica TB100 revealed by de novo genome project data.</title>
        <authorList>
            <person name="Toth A."/>
            <person name="Baka E."/>
            <person name="Luzics S."/>
            <person name="Bata-Vidacs I."/>
            <person name="Nagy I."/>
            <person name="Balint B."/>
            <person name="Herceg R."/>
            <person name="Olasz F."/>
            <person name="Wilk T."/>
            <person name="Nagy T."/>
            <person name="Kriszt B."/>
            <person name="Nagy I."/>
            <person name="Kukolya J."/>
        </authorList>
    </citation>
    <scope>NUCLEOTIDE SEQUENCE [LARGE SCALE GENOMIC DNA]</scope>
    <source>
        <strain evidence="5">TB100</strain>
    </source>
</reference>
<dbReference type="Proteomes" id="UP000074382">
    <property type="component" value="Unassembled WGS sequence"/>
</dbReference>
<dbReference type="PANTHER" id="PTHR43352">
    <property type="entry name" value="ACETYL-COA SYNTHETASE"/>
    <property type="match status" value="1"/>
</dbReference>
<dbReference type="RefSeq" id="WP_068758634.1">
    <property type="nucleotide sequence ID" value="NZ_KQ950188.1"/>
</dbReference>
<dbReference type="OrthoDB" id="4363623at2"/>
<protein>
    <submittedName>
        <fullName evidence="4">Acyl-CoA synthase</fullName>
    </submittedName>
</protein>
<dbReference type="InterPro" id="IPR000873">
    <property type="entry name" value="AMP-dep_synth/lig_dom"/>
</dbReference>
<dbReference type="Gene3D" id="3.30.300.30">
    <property type="match status" value="1"/>
</dbReference>